<organism evidence="2 3">
    <name type="scientific">Faecalibacterium prausnitzii</name>
    <dbReference type="NCBI Taxonomy" id="853"/>
    <lineage>
        <taxon>Bacteria</taxon>
        <taxon>Bacillati</taxon>
        <taxon>Bacillota</taxon>
        <taxon>Clostridia</taxon>
        <taxon>Eubacteriales</taxon>
        <taxon>Oscillospiraceae</taxon>
        <taxon>Faecalibacterium</taxon>
    </lineage>
</organism>
<protein>
    <submittedName>
        <fullName evidence="2">Uncharacterized protein</fullName>
    </submittedName>
</protein>
<proteinExistence type="predicted"/>
<dbReference type="Proteomes" id="UP000251634">
    <property type="component" value="Unassembled WGS sequence"/>
</dbReference>
<dbReference type="AlphaFoldDB" id="A0A329TSW9"/>
<evidence type="ECO:0000313" key="3">
    <source>
        <dbReference type="Proteomes" id="UP000251634"/>
    </source>
</evidence>
<dbReference type="EMBL" id="PRKZ01000001">
    <property type="protein sequence ID" value="RAW52033.1"/>
    <property type="molecule type" value="Genomic_DNA"/>
</dbReference>
<feature type="region of interest" description="Disordered" evidence="1">
    <location>
        <begin position="80"/>
        <end position="158"/>
    </location>
</feature>
<gene>
    <name evidence="2" type="ORF">C4N25_01055</name>
</gene>
<sequence length="298" mass="31028">MRNKRAGKAVAALAMGIVVAAGLVAVGAKESGPSLTYHELLVLAGDKTQAASAEQDLEAASGLPEAIGEEAVAVSKLKEELEELDAENSASSEAVPEEMPESEAAASEESASAESTAPEASSASEAAASSVPSSAAESHAVSEAASAPSSTAASSAPTAEELCDQKVAEYIRQIERLQARSEKQLYSIMLSAYSEYMSHPVEERNLVTKVSVVLSKSGELTAAQNQCDAEFAQIMAAMRKTLRENGRDESIADEAEKTYKQKKNALIKELTSQAYSGGDGSGQSGKWLAEHADGNIVD</sequence>
<feature type="compositionally biased region" description="Low complexity" evidence="1">
    <location>
        <begin position="102"/>
        <end position="158"/>
    </location>
</feature>
<evidence type="ECO:0000256" key="1">
    <source>
        <dbReference type="SAM" id="MobiDB-lite"/>
    </source>
</evidence>
<name>A0A329TSW9_9FIRM</name>
<accession>A0A329TSW9</accession>
<feature type="compositionally biased region" description="Basic and acidic residues" evidence="1">
    <location>
        <begin position="288"/>
        <end position="298"/>
    </location>
</feature>
<dbReference type="RefSeq" id="WP_112114640.1">
    <property type="nucleotide sequence ID" value="NZ_PRKZ01000001.1"/>
</dbReference>
<feature type="region of interest" description="Disordered" evidence="1">
    <location>
        <begin position="274"/>
        <end position="298"/>
    </location>
</feature>
<evidence type="ECO:0000313" key="2">
    <source>
        <dbReference type="EMBL" id="RAW52033.1"/>
    </source>
</evidence>
<reference evidence="2 3" key="1">
    <citation type="submission" date="2018-02" db="EMBL/GenBank/DDBJ databases">
        <title>Complete genome sequencing of Faecalibacterium prausnitzii strains isolated from the human gut.</title>
        <authorList>
            <person name="Fitzgerald B.C."/>
            <person name="Shkoporov A.N."/>
            <person name="Ross P.R."/>
            <person name="Hill C."/>
        </authorList>
    </citation>
    <scope>NUCLEOTIDE SEQUENCE [LARGE SCALE GENOMIC DNA]</scope>
    <source>
        <strain evidence="2 3">APC942/8-14-2</strain>
    </source>
</reference>
<comment type="caution">
    <text evidence="2">The sequence shown here is derived from an EMBL/GenBank/DDBJ whole genome shotgun (WGS) entry which is preliminary data.</text>
</comment>